<dbReference type="SMART" id="SM00062">
    <property type="entry name" value="PBPb"/>
    <property type="match status" value="1"/>
</dbReference>
<evidence type="ECO:0000313" key="4">
    <source>
        <dbReference type="EMBL" id="MBO0904192.1"/>
    </source>
</evidence>
<proteinExistence type="predicted"/>
<keyword evidence="2" id="KW-0812">Transmembrane</keyword>
<name>A0ABS3J535_9HYPH</name>
<feature type="domain" description="Solute-binding protein family 3/N-terminal" evidence="3">
    <location>
        <begin position="68"/>
        <end position="298"/>
    </location>
</feature>
<dbReference type="Pfam" id="PF00497">
    <property type="entry name" value="SBP_bac_3"/>
    <property type="match status" value="1"/>
</dbReference>
<evidence type="ECO:0000256" key="2">
    <source>
        <dbReference type="SAM" id="Phobius"/>
    </source>
</evidence>
<dbReference type="Gene3D" id="3.40.190.10">
    <property type="entry name" value="Periplasmic binding protein-like II"/>
    <property type="match status" value="2"/>
</dbReference>
<evidence type="ECO:0000256" key="1">
    <source>
        <dbReference type="ARBA" id="ARBA00022729"/>
    </source>
</evidence>
<dbReference type="PANTHER" id="PTHR35936">
    <property type="entry name" value="MEMBRANE-BOUND LYTIC MUREIN TRANSGLYCOSYLASE F"/>
    <property type="match status" value="1"/>
</dbReference>
<keyword evidence="1" id="KW-0732">Signal</keyword>
<keyword evidence="2" id="KW-0472">Membrane</keyword>
<keyword evidence="5" id="KW-1185">Reference proteome</keyword>
<protein>
    <submittedName>
        <fullName evidence="4">Transporter substrate-binding domain-containing protein</fullName>
    </submittedName>
</protein>
<dbReference type="SUPFAM" id="SSF53850">
    <property type="entry name" value="Periplasmic binding protein-like II"/>
    <property type="match status" value="1"/>
</dbReference>
<evidence type="ECO:0000259" key="3">
    <source>
        <dbReference type="SMART" id="SM00062"/>
    </source>
</evidence>
<reference evidence="4 5" key="1">
    <citation type="submission" date="2021-03" db="EMBL/GenBank/DDBJ databases">
        <title>Whole genome sequence of Jiella sp. MQZ13P-4.</title>
        <authorList>
            <person name="Tuo L."/>
        </authorList>
    </citation>
    <scope>NUCLEOTIDE SEQUENCE [LARGE SCALE GENOMIC DNA]</scope>
    <source>
        <strain evidence="4 5">MQZ13P-4</strain>
    </source>
</reference>
<dbReference type="InterPro" id="IPR001638">
    <property type="entry name" value="Solute-binding_3/MltF_N"/>
</dbReference>
<evidence type="ECO:0000313" key="5">
    <source>
        <dbReference type="Proteomes" id="UP000664288"/>
    </source>
</evidence>
<accession>A0ABS3J535</accession>
<feature type="transmembrane region" description="Helical" evidence="2">
    <location>
        <begin position="18"/>
        <end position="41"/>
    </location>
</feature>
<dbReference type="EMBL" id="JAFMPY010000009">
    <property type="protein sequence ID" value="MBO0904192.1"/>
    <property type="molecule type" value="Genomic_DNA"/>
</dbReference>
<gene>
    <name evidence="4" type="ORF">J1C47_11100</name>
</gene>
<organism evidence="4 5">
    <name type="scientific">Jiella sonneratiae</name>
    <dbReference type="NCBI Taxonomy" id="2816856"/>
    <lineage>
        <taxon>Bacteria</taxon>
        <taxon>Pseudomonadati</taxon>
        <taxon>Pseudomonadota</taxon>
        <taxon>Alphaproteobacteria</taxon>
        <taxon>Hyphomicrobiales</taxon>
        <taxon>Aurantimonadaceae</taxon>
        <taxon>Jiella</taxon>
    </lineage>
</organism>
<dbReference type="Proteomes" id="UP000664288">
    <property type="component" value="Unassembled WGS sequence"/>
</dbReference>
<keyword evidence="2" id="KW-1133">Transmembrane helix</keyword>
<dbReference type="PANTHER" id="PTHR35936:SF35">
    <property type="entry name" value="L-CYSTINE-BINDING PROTEIN TCYJ"/>
    <property type="match status" value="1"/>
</dbReference>
<sequence length="300" mass="32770">MIVLPFDRRVNQSRREDFLLRLILSIYLVLGSAAVACAAGSGEEEVATPNFVDQHQRIAKPDLSDRQRIRFLTSTDYPPFNFLDDRGRLTGFNVDLARAICEELGVIAKCQIEAVPFAELVPALKRGDGEAVIAGLAMSATTRREFAFSQPYFRYPARFVTRKAHQIEAPIAEHLADKVVGVADGSAHAAMLQAFFPGAKVQTYPDREQALAAVRDGKIDAYFGDGVSLSFWLESDAANHCCSFAGGPFLSDRFLGEGLSVAVPPNDTALADAVDYAVAQLVGKGRMSELMLRYFPISAF</sequence>
<comment type="caution">
    <text evidence="4">The sequence shown here is derived from an EMBL/GenBank/DDBJ whole genome shotgun (WGS) entry which is preliminary data.</text>
</comment>